<dbReference type="GO" id="GO:0016281">
    <property type="term" value="C:eukaryotic translation initiation factor 4F complex"/>
    <property type="evidence" value="ECO:0007669"/>
    <property type="project" value="TreeGrafter"/>
</dbReference>
<protein>
    <recommendedName>
        <fullName evidence="2">MIF4G domain-containing protein</fullName>
    </recommendedName>
</protein>
<sequence>MVQGLITELKHLPTSIGRGKTLSALLNFFLPCQEEFVNHPMETACRSCGFEYKEVGPPFALIKAEVPWSARRGNLSEKARVLKKVKGILNKLTLEKFDLLKVQLLDTRIATADILKDVTSLIFWKAVSEPTFCSIYVQLCYEVHDYFPSFPAEEPGGKNIIFRRLLLNNCQQVFEDPDSLRVEIARLTGPDQLMERGEEDMILKLITLGNIRLIGELMKSRMVPEKIVHHIIKELLGSDKKACPDEEHIEALCQFFNTVGKHIDENPGSCRMNDIYFIQIQDRVANPELTPRSKFMLLDLIALRSNNWVPLRGEVGDVPCDIWHWQDASGYLSNLGYIRADMEKLESEMKRIALEAQQKQTCKLSDEDMKITSMTMLVTALLQDNKDCKNEILKVLKLAVAILFAILCVCVVGVMKK</sequence>
<evidence type="ECO:0000259" key="2">
    <source>
        <dbReference type="SMART" id="SM00543"/>
    </source>
</evidence>
<gene>
    <name evidence="3" type="ORF">QYE76_003745</name>
</gene>
<dbReference type="EMBL" id="JAUUTY010000005">
    <property type="protein sequence ID" value="KAK1629430.1"/>
    <property type="molecule type" value="Genomic_DNA"/>
</dbReference>
<evidence type="ECO:0000256" key="1">
    <source>
        <dbReference type="SAM" id="Phobius"/>
    </source>
</evidence>
<dbReference type="Proteomes" id="UP001231189">
    <property type="component" value="Unassembled WGS sequence"/>
</dbReference>
<evidence type="ECO:0000313" key="3">
    <source>
        <dbReference type="EMBL" id="KAK1629430.1"/>
    </source>
</evidence>
<keyword evidence="1" id="KW-0812">Transmembrane</keyword>
<comment type="caution">
    <text evidence="3">The sequence shown here is derived from an EMBL/GenBank/DDBJ whole genome shotgun (WGS) entry which is preliminary data.</text>
</comment>
<dbReference type="InterPro" id="IPR003890">
    <property type="entry name" value="MIF4G-like_typ-3"/>
</dbReference>
<keyword evidence="1" id="KW-0472">Membrane</keyword>
<dbReference type="SUPFAM" id="SSF48371">
    <property type="entry name" value="ARM repeat"/>
    <property type="match status" value="1"/>
</dbReference>
<proteinExistence type="predicted"/>
<keyword evidence="4" id="KW-1185">Reference proteome</keyword>
<reference evidence="3" key="1">
    <citation type="submission" date="2023-07" db="EMBL/GenBank/DDBJ databases">
        <title>A chromosome-level genome assembly of Lolium multiflorum.</title>
        <authorList>
            <person name="Chen Y."/>
            <person name="Copetti D."/>
            <person name="Kolliker R."/>
            <person name="Studer B."/>
        </authorList>
    </citation>
    <scope>NUCLEOTIDE SEQUENCE</scope>
    <source>
        <strain evidence="3">02402/16</strain>
        <tissue evidence="3">Leaf</tissue>
    </source>
</reference>
<feature type="domain" description="MIF4G" evidence="2">
    <location>
        <begin position="82"/>
        <end position="307"/>
    </location>
</feature>
<dbReference type="PANTHER" id="PTHR23253:SF81">
    <property type="entry name" value="EUKARYOTIC TRANSLATION INITIATION FACTOR ISOFORM 4G-1"/>
    <property type="match status" value="1"/>
</dbReference>
<name>A0AAD8VZ44_LOLMU</name>
<dbReference type="AlphaFoldDB" id="A0AAD8VZ44"/>
<feature type="transmembrane region" description="Helical" evidence="1">
    <location>
        <begin position="395"/>
        <end position="415"/>
    </location>
</feature>
<dbReference type="PANTHER" id="PTHR23253">
    <property type="entry name" value="EUKARYOTIC TRANSLATION INITIATION FACTOR 4 GAMMA"/>
    <property type="match status" value="1"/>
</dbReference>
<accession>A0AAD8VZ44</accession>
<keyword evidence="1" id="KW-1133">Transmembrane helix</keyword>
<dbReference type="GO" id="GO:0003729">
    <property type="term" value="F:mRNA binding"/>
    <property type="evidence" value="ECO:0007669"/>
    <property type="project" value="TreeGrafter"/>
</dbReference>
<organism evidence="3 4">
    <name type="scientific">Lolium multiflorum</name>
    <name type="common">Italian ryegrass</name>
    <name type="synonym">Lolium perenne subsp. multiflorum</name>
    <dbReference type="NCBI Taxonomy" id="4521"/>
    <lineage>
        <taxon>Eukaryota</taxon>
        <taxon>Viridiplantae</taxon>
        <taxon>Streptophyta</taxon>
        <taxon>Embryophyta</taxon>
        <taxon>Tracheophyta</taxon>
        <taxon>Spermatophyta</taxon>
        <taxon>Magnoliopsida</taxon>
        <taxon>Liliopsida</taxon>
        <taxon>Poales</taxon>
        <taxon>Poaceae</taxon>
        <taxon>BOP clade</taxon>
        <taxon>Pooideae</taxon>
        <taxon>Poodae</taxon>
        <taxon>Poeae</taxon>
        <taxon>Poeae Chloroplast Group 2 (Poeae type)</taxon>
        <taxon>Loliodinae</taxon>
        <taxon>Loliinae</taxon>
        <taxon>Lolium</taxon>
    </lineage>
</organism>
<evidence type="ECO:0000313" key="4">
    <source>
        <dbReference type="Proteomes" id="UP001231189"/>
    </source>
</evidence>
<dbReference type="GO" id="GO:0003743">
    <property type="term" value="F:translation initiation factor activity"/>
    <property type="evidence" value="ECO:0007669"/>
    <property type="project" value="TreeGrafter"/>
</dbReference>
<dbReference type="Pfam" id="PF02854">
    <property type="entry name" value="MIF4G"/>
    <property type="match status" value="1"/>
</dbReference>
<dbReference type="InterPro" id="IPR016024">
    <property type="entry name" value="ARM-type_fold"/>
</dbReference>
<dbReference type="SMART" id="SM00543">
    <property type="entry name" value="MIF4G"/>
    <property type="match status" value="1"/>
</dbReference>
<dbReference type="Gene3D" id="1.25.40.180">
    <property type="match status" value="1"/>
</dbReference>